<evidence type="ECO:0000313" key="1">
    <source>
        <dbReference type="EMBL" id="RXG33005.1"/>
    </source>
</evidence>
<proteinExistence type="predicted"/>
<evidence type="ECO:0000313" key="2">
    <source>
        <dbReference type="Proteomes" id="UP000290608"/>
    </source>
</evidence>
<name>A0A4Q0PSQ9_9FLAO</name>
<reference evidence="1 2" key="1">
    <citation type="submission" date="2018-07" db="EMBL/GenBank/DDBJ databases">
        <title>Leeuwenhoekiella genomics.</title>
        <authorList>
            <person name="Tahon G."/>
            <person name="Willems A."/>
        </authorList>
    </citation>
    <scope>NUCLEOTIDE SEQUENCE [LARGE SCALE GENOMIC DNA]</scope>
    <source>
        <strain evidence="1 2">LMG 1345</strain>
    </source>
</reference>
<organism evidence="1 2">
    <name type="scientific">Leeuwenhoekiella marinoflava</name>
    <dbReference type="NCBI Taxonomy" id="988"/>
    <lineage>
        <taxon>Bacteria</taxon>
        <taxon>Pseudomonadati</taxon>
        <taxon>Bacteroidota</taxon>
        <taxon>Flavobacteriia</taxon>
        <taxon>Flavobacteriales</taxon>
        <taxon>Flavobacteriaceae</taxon>
        <taxon>Leeuwenhoekiella</taxon>
    </lineage>
</organism>
<dbReference type="Proteomes" id="UP000290608">
    <property type="component" value="Unassembled WGS sequence"/>
</dbReference>
<gene>
    <name evidence="1" type="ORF">DSL99_98</name>
</gene>
<accession>A0A4Q0PSQ9</accession>
<dbReference type="RefSeq" id="WP_073095832.1">
    <property type="nucleotide sequence ID" value="NZ_QOVL01000001.1"/>
</dbReference>
<protein>
    <submittedName>
        <fullName evidence="1">Uncharacterized protein</fullName>
    </submittedName>
</protein>
<dbReference type="STRING" id="1122159.SAMN02745246_00158"/>
<dbReference type="AlphaFoldDB" id="A0A4Q0PSQ9"/>
<sequence>MKLVFTILIYLISYQVHSQYGTLRKRQAPQKPLNTALIWDTMQKLEDKKKKKECIDLINYVIKNSNIIDKFFPDSSTAISKSYLLELEDVYYAYIIFTSSNNGYLYNTNINYWNNYKSAGRYSAGKSFNEYIYPYKVCDY</sequence>
<dbReference type="EMBL" id="QOVL01000001">
    <property type="protein sequence ID" value="RXG33005.1"/>
    <property type="molecule type" value="Genomic_DNA"/>
</dbReference>
<comment type="caution">
    <text evidence="1">The sequence shown here is derived from an EMBL/GenBank/DDBJ whole genome shotgun (WGS) entry which is preliminary data.</text>
</comment>